<evidence type="ECO:0000256" key="2">
    <source>
        <dbReference type="ARBA" id="ARBA00005005"/>
    </source>
</evidence>
<dbReference type="NCBIfam" id="NF004814">
    <property type="entry name" value="PRK06164.1"/>
    <property type="match status" value="1"/>
</dbReference>
<dbReference type="GO" id="GO:0004467">
    <property type="term" value="F:long-chain fatty acid-CoA ligase activity"/>
    <property type="evidence" value="ECO:0007669"/>
    <property type="project" value="UniProtKB-EC"/>
</dbReference>
<reference evidence="10" key="1">
    <citation type="submission" date="2017-05" db="EMBL/GenBank/DDBJ databases">
        <title>Complete and WGS of Bordetella genogroups.</title>
        <authorList>
            <person name="Spilker T."/>
            <person name="Lipuma J."/>
        </authorList>
    </citation>
    <scope>NUCLEOTIDE SEQUENCE [LARGE SCALE GENOMIC DNA]</scope>
    <source>
        <strain evidence="10">AU8256</strain>
    </source>
</reference>
<evidence type="ECO:0000256" key="1">
    <source>
        <dbReference type="ARBA" id="ARBA00004170"/>
    </source>
</evidence>
<proteinExistence type="predicted"/>
<organism evidence="9 10">
    <name type="scientific">Bordetella genomosp. 2</name>
    <dbReference type="NCBI Taxonomy" id="1983456"/>
    <lineage>
        <taxon>Bacteria</taxon>
        <taxon>Pseudomonadati</taxon>
        <taxon>Pseudomonadota</taxon>
        <taxon>Betaproteobacteria</taxon>
        <taxon>Burkholderiales</taxon>
        <taxon>Alcaligenaceae</taxon>
        <taxon>Bordetella</taxon>
    </lineage>
</organism>
<evidence type="ECO:0000256" key="4">
    <source>
        <dbReference type="ARBA" id="ARBA00026121"/>
    </source>
</evidence>
<sequence>MPETAAPAPARLADLYAAHLRARPGDTALIDEAGALTYRDFHHLCQRAGQWLAAQGIGPGDKVAVWLANRREWLALLFGLAQRGATLVAINTRYRSAELEYILARSRARMLLMQPSFRKIDFPAVLAGVDPAALPDLECIALVDPGSAAPAPICGRRTVAFDLDDPAVAAATPADAADPAREVILFTTSGTTKGPKLVMHSAATLAAHTRCVAASYGLREPDARLLAALPLCGVFGLNGALAALEAGAPIVMMDLFDAPRAARLLREERITHLFGSDEMLRRIADEAPGARPFPDARVFGFATFSPGAVELVERLQQRGLPLRGLYGSSEVQALFALQAAGLPVAERALGGGCPAAGAAAQVRVRDPASGAPCRPGEQGEIEIRAPGNFIGYLDNPDATAQAMTPDGYFRTGDLGYLRPDGSFVYLARMGDALRLGGYLVDPAEIEHALARQPGVRNAQVVGIELDGQPRAAAFVIAEPGATPEALLAPLRAALAPFKVPARLWLVDEFPTAASANGFKIQRARLRQMAEERLQQETPA</sequence>
<evidence type="ECO:0000256" key="6">
    <source>
        <dbReference type="ARBA" id="ARBA00042773"/>
    </source>
</evidence>
<dbReference type="Pfam" id="PF00501">
    <property type="entry name" value="AMP-binding"/>
    <property type="match status" value="1"/>
</dbReference>
<dbReference type="InterPro" id="IPR045851">
    <property type="entry name" value="AMP-bd_C_sf"/>
</dbReference>
<keyword evidence="10" id="KW-1185">Reference proteome</keyword>
<dbReference type="EC" id="6.2.1.3" evidence="4"/>
<comment type="pathway">
    <text evidence="2">Lipid metabolism; fatty acid beta-oxidation.</text>
</comment>
<keyword evidence="3" id="KW-0436">Ligase</keyword>
<dbReference type="InterPro" id="IPR042099">
    <property type="entry name" value="ANL_N_sf"/>
</dbReference>
<dbReference type="InterPro" id="IPR050237">
    <property type="entry name" value="ATP-dep_AMP-bd_enzyme"/>
</dbReference>
<evidence type="ECO:0000259" key="7">
    <source>
        <dbReference type="Pfam" id="PF00501"/>
    </source>
</evidence>
<comment type="caution">
    <text evidence="9">The sequence shown here is derived from an EMBL/GenBank/DDBJ whole genome shotgun (WGS) entry which is preliminary data.</text>
</comment>
<evidence type="ECO:0000256" key="3">
    <source>
        <dbReference type="ARBA" id="ARBA00022598"/>
    </source>
</evidence>
<evidence type="ECO:0000259" key="8">
    <source>
        <dbReference type="Pfam" id="PF13193"/>
    </source>
</evidence>
<dbReference type="SUPFAM" id="SSF56801">
    <property type="entry name" value="Acetyl-CoA synthetase-like"/>
    <property type="match status" value="1"/>
</dbReference>
<dbReference type="Proteomes" id="UP000215633">
    <property type="component" value="Unassembled WGS sequence"/>
</dbReference>
<dbReference type="EMBL" id="NEVT01000003">
    <property type="protein sequence ID" value="OZI79112.1"/>
    <property type="molecule type" value="Genomic_DNA"/>
</dbReference>
<dbReference type="InterPro" id="IPR000873">
    <property type="entry name" value="AMP-dep_synth/lig_dom"/>
</dbReference>
<dbReference type="RefSeq" id="WP_094805782.1">
    <property type="nucleotide sequence ID" value="NZ_NEVT01000003.1"/>
</dbReference>
<evidence type="ECO:0000313" key="9">
    <source>
        <dbReference type="EMBL" id="OZI79112.1"/>
    </source>
</evidence>
<feature type="domain" description="AMP-binding enzyme C-terminal" evidence="8">
    <location>
        <begin position="444"/>
        <end position="514"/>
    </location>
</feature>
<dbReference type="PANTHER" id="PTHR43767">
    <property type="entry name" value="LONG-CHAIN-FATTY-ACID--COA LIGASE"/>
    <property type="match status" value="1"/>
</dbReference>
<name>A0A261W052_9BORD</name>
<dbReference type="GO" id="GO:0016020">
    <property type="term" value="C:membrane"/>
    <property type="evidence" value="ECO:0007669"/>
    <property type="project" value="UniProtKB-SubCell"/>
</dbReference>
<dbReference type="AlphaFoldDB" id="A0A261W052"/>
<comment type="subcellular location">
    <subcellularLocation>
        <location evidence="1">Membrane</location>
        <topology evidence="1">Peripheral membrane protein</topology>
    </subcellularLocation>
</comment>
<dbReference type="InterPro" id="IPR025110">
    <property type="entry name" value="AMP-bd_C"/>
</dbReference>
<dbReference type="Gene3D" id="3.40.50.12780">
    <property type="entry name" value="N-terminal domain of ligase-like"/>
    <property type="match status" value="1"/>
</dbReference>
<dbReference type="PANTHER" id="PTHR43767:SF8">
    <property type="entry name" value="LONG-CHAIN-FATTY-ACID--COA LIGASE"/>
    <property type="match status" value="1"/>
</dbReference>
<dbReference type="Pfam" id="PF13193">
    <property type="entry name" value="AMP-binding_C"/>
    <property type="match status" value="1"/>
</dbReference>
<evidence type="ECO:0000313" key="10">
    <source>
        <dbReference type="Proteomes" id="UP000215633"/>
    </source>
</evidence>
<feature type="domain" description="AMP-dependent synthetase/ligase" evidence="7">
    <location>
        <begin position="19"/>
        <end position="393"/>
    </location>
</feature>
<evidence type="ECO:0000256" key="5">
    <source>
        <dbReference type="ARBA" id="ARBA00039545"/>
    </source>
</evidence>
<dbReference type="Gene3D" id="3.30.300.30">
    <property type="match status" value="1"/>
</dbReference>
<accession>A0A261W052</accession>
<gene>
    <name evidence="9" type="ORF">CAL24_04000</name>
</gene>
<protein>
    <recommendedName>
        <fullName evidence="5">Long-chain-fatty-acid--CoA ligase</fullName>
        <ecNumber evidence="4">6.2.1.3</ecNumber>
    </recommendedName>
    <alternativeName>
        <fullName evidence="6">Long-chain acyl-CoA synthetase</fullName>
    </alternativeName>
</protein>